<proteinExistence type="predicted"/>
<dbReference type="EMBL" id="HM246720">
    <property type="protein sequence ID" value="AEF56755.1"/>
    <property type="molecule type" value="Genomic_DNA"/>
</dbReference>
<evidence type="ECO:0000313" key="1">
    <source>
        <dbReference type="EMBL" id="AEF56755.1"/>
    </source>
</evidence>
<dbReference type="Proteomes" id="UP000007175">
    <property type="component" value="Genome Segment"/>
</dbReference>
<name>H6SU63_9CAUD</name>
<reference evidence="1 2" key="1">
    <citation type="journal article" date="2012" name="Virol. J.">
        <title>The genome and proteome of a Campylobacter coli bacteriophage vB_CcoM-IBB_35 reveal unusual features.</title>
        <authorList>
            <person name="Carvalho C.M."/>
            <person name="Kropinski A.M."/>
            <person name="Lingohr E.J."/>
            <person name="Santos S.B."/>
            <person name="King J."/>
            <person name="Azeredo J."/>
        </authorList>
    </citation>
    <scope>NUCLEOTIDE SEQUENCE [LARGE SCALE GENOMIC DNA]</scope>
</reference>
<sequence>MVIIFGTFYIQKIILWKILIELMYLYPTKTFVNYLKKVMI</sequence>
<accession>H6SU63</accession>
<protein>
    <submittedName>
        <fullName evidence="1">Uncharacterized protein</fullName>
    </submittedName>
</protein>
<evidence type="ECO:0000313" key="2">
    <source>
        <dbReference type="Proteomes" id="UP000007175"/>
    </source>
</evidence>
<organism evidence="1 2">
    <name type="scientific">Campylobacter virus IBB35</name>
    <dbReference type="NCBI Taxonomy" id="1006972"/>
    <lineage>
        <taxon>Viruses</taxon>
        <taxon>Duplodnaviria</taxon>
        <taxon>Heunggongvirae</taxon>
        <taxon>Uroviricota</taxon>
        <taxon>Caudoviricetes</taxon>
        <taxon>Connertonviridae</taxon>
        <taxon>Firehammervirus</taxon>
    </lineage>
</organism>